<evidence type="ECO:0000313" key="4">
    <source>
        <dbReference type="EMBL" id="MBH0777780.1"/>
    </source>
</evidence>
<feature type="domain" description="RsbT co-antagonist protein RsbRD N-terminal" evidence="3">
    <location>
        <begin position="29"/>
        <end position="161"/>
    </location>
</feature>
<dbReference type="AlphaFoldDB" id="A0A931IC95"/>
<name>A0A931IC95_9NOCA</name>
<feature type="compositionally biased region" description="Low complexity" evidence="1">
    <location>
        <begin position="406"/>
        <end position="416"/>
    </location>
</feature>
<feature type="domain" description="PucR C-terminal helix-turn-helix" evidence="2">
    <location>
        <begin position="342"/>
        <end position="400"/>
    </location>
</feature>
<dbReference type="PANTHER" id="PTHR33744">
    <property type="entry name" value="CARBOHYDRATE DIACID REGULATOR"/>
    <property type="match status" value="1"/>
</dbReference>
<organism evidence="4 5">
    <name type="scientific">Nocardia bovistercoris</name>
    <dbReference type="NCBI Taxonomy" id="2785916"/>
    <lineage>
        <taxon>Bacteria</taxon>
        <taxon>Bacillati</taxon>
        <taxon>Actinomycetota</taxon>
        <taxon>Actinomycetes</taxon>
        <taxon>Mycobacteriales</taxon>
        <taxon>Nocardiaceae</taxon>
        <taxon>Nocardia</taxon>
    </lineage>
</organism>
<dbReference type="Proteomes" id="UP000655751">
    <property type="component" value="Unassembled WGS sequence"/>
</dbReference>
<feature type="region of interest" description="Disordered" evidence="1">
    <location>
        <begin position="1"/>
        <end position="20"/>
    </location>
</feature>
<sequence>MAIRDAPRIGRMASGQPFTSPLRDVRTVSRKMVGHLADNVLPCRPAPGQRLNGEVATVTRLCLDVAVRMLDGEDVPETITRLEGVVEQWARQGIALDVIQRSVYETFRIGADLLHSGATPADFESVRDSARRQLDILELITTTITRAYIRELRSVVGEHHTAAHTLTTALLSGHTDSGVARRCGIDIAERYHVVAVAIAPHDEERTPGLAADIAARRKLRRVQSELAARCGGAALALLGVTGGTVLVPTRAFGDDDLDDLIESLSTAAGAPVTAATMSAPPESIPDTAREVHDMLDTARTMQFRRGLYRLSDIAIHHQMTRPGRALDHLREVLDPVAEHPELMQTLTCHLANNLNRRSTARALDVHPNTVDYRLKRIGQLTDCDPTRLDGLIYLHSALIARIAGDAPAGTGAAMPPTEVETDGPP</sequence>
<keyword evidence="5" id="KW-1185">Reference proteome</keyword>
<accession>A0A931IC95</accession>
<reference evidence="4" key="1">
    <citation type="submission" date="2020-11" db="EMBL/GenBank/DDBJ databases">
        <title>Nocardia NEAU-351.nov., a novel actinomycete isolated from the cow dung.</title>
        <authorList>
            <person name="Zhang X."/>
        </authorList>
    </citation>
    <scope>NUCLEOTIDE SEQUENCE</scope>
    <source>
        <strain evidence="4">NEAU-351</strain>
    </source>
</reference>
<evidence type="ECO:0000259" key="3">
    <source>
        <dbReference type="Pfam" id="PF14361"/>
    </source>
</evidence>
<dbReference type="Gene3D" id="1.10.10.2840">
    <property type="entry name" value="PucR C-terminal helix-turn-helix domain"/>
    <property type="match status" value="1"/>
</dbReference>
<gene>
    <name evidence="4" type="ORF">IT779_16005</name>
</gene>
<dbReference type="InterPro" id="IPR042070">
    <property type="entry name" value="PucR_C-HTH_sf"/>
</dbReference>
<dbReference type="InterPro" id="IPR051448">
    <property type="entry name" value="CdaR-like_regulators"/>
</dbReference>
<proteinExistence type="predicted"/>
<evidence type="ECO:0000259" key="2">
    <source>
        <dbReference type="Pfam" id="PF13556"/>
    </source>
</evidence>
<comment type="caution">
    <text evidence="4">The sequence shown here is derived from an EMBL/GenBank/DDBJ whole genome shotgun (WGS) entry which is preliminary data.</text>
</comment>
<dbReference type="InterPro" id="IPR025736">
    <property type="entry name" value="PucR_C-HTH_dom"/>
</dbReference>
<feature type="region of interest" description="Disordered" evidence="1">
    <location>
        <begin position="406"/>
        <end position="425"/>
    </location>
</feature>
<dbReference type="Pfam" id="PF13556">
    <property type="entry name" value="HTH_30"/>
    <property type="match status" value="1"/>
</dbReference>
<dbReference type="RefSeq" id="WP_196150114.1">
    <property type="nucleotide sequence ID" value="NZ_JADMLG010000006.1"/>
</dbReference>
<dbReference type="Pfam" id="PF14361">
    <property type="entry name" value="RsbRD_N"/>
    <property type="match status" value="1"/>
</dbReference>
<evidence type="ECO:0000313" key="5">
    <source>
        <dbReference type="Proteomes" id="UP000655751"/>
    </source>
</evidence>
<dbReference type="InterPro" id="IPR025751">
    <property type="entry name" value="RsbRD_N_dom"/>
</dbReference>
<dbReference type="EMBL" id="JADMLG010000006">
    <property type="protein sequence ID" value="MBH0777780.1"/>
    <property type="molecule type" value="Genomic_DNA"/>
</dbReference>
<evidence type="ECO:0000256" key="1">
    <source>
        <dbReference type="SAM" id="MobiDB-lite"/>
    </source>
</evidence>
<protein>
    <submittedName>
        <fullName evidence="4">Helix-turn-helix domain-containing protein</fullName>
    </submittedName>
</protein>